<sequence>MNRLIHRRALGVVLTVAVLGGCSSGDGAEVSTAGQPAQLQDAVTGDSAQSFPVLRPEVLAEVPHDPSAFTQGLELHEGTLYEGTGLEGESQLRVLDLETGEVLRAESLPGELFGEGIAVAGDRIWQLTWQDGVVLEWDRATLTLRQQLPLDGEGWGLCSDGTRLVRSDGTDRLRFHDPVTFAETGSVAVTVDGEPLTQLNELECVDGQVWANVWPSDVLVRIDPASGRVTAAVDAAGLLDPEQRANADAVLNGIAALGNDEYLLSGKLWPVSFRVRFVEGSR</sequence>
<organism evidence="1 2">
    <name type="scientific">Geodermatophilus obscurus</name>
    <dbReference type="NCBI Taxonomy" id="1861"/>
    <lineage>
        <taxon>Bacteria</taxon>
        <taxon>Bacillati</taxon>
        <taxon>Actinomycetota</taxon>
        <taxon>Actinomycetes</taxon>
        <taxon>Geodermatophilales</taxon>
        <taxon>Geodermatophilaceae</taxon>
        <taxon>Geodermatophilus</taxon>
    </lineage>
</organism>
<dbReference type="RefSeq" id="WP_072917482.1">
    <property type="nucleotide sequence ID" value="NZ_FRDM01000008.1"/>
</dbReference>
<gene>
    <name evidence="1" type="ORF">SAMN05660350_02043</name>
</gene>
<dbReference type="InterPro" id="IPR015943">
    <property type="entry name" value="WD40/YVTN_repeat-like_dom_sf"/>
</dbReference>
<dbReference type="InterPro" id="IPR007788">
    <property type="entry name" value="QCT"/>
</dbReference>
<dbReference type="PROSITE" id="PS51257">
    <property type="entry name" value="PROKAR_LIPOPROTEIN"/>
    <property type="match status" value="1"/>
</dbReference>
<proteinExistence type="predicted"/>
<evidence type="ECO:0000313" key="1">
    <source>
        <dbReference type="EMBL" id="SHN72983.1"/>
    </source>
</evidence>
<dbReference type="Proteomes" id="UP000184428">
    <property type="component" value="Unassembled WGS sequence"/>
</dbReference>
<dbReference type="InterPro" id="IPR011044">
    <property type="entry name" value="Quino_amine_DH_bsu"/>
</dbReference>
<dbReference type="Pfam" id="PF05096">
    <property type="entry name" value="Glu_cyclase_2"/>
    <property type="match status" value="1"/>
</dbReference>
<protein>
    <submittedName>
        <fullName evidence="1">Glutamine cyclotransferase</fullName>
    </submittedName>
</protein>
<evidence type="ECO:0000313" key="2">
    <source>
        <dbReference type="Proteomes" id="UP000184428"/>
    </source>
</evidence>
<dbReference type="PANTHER" id="PTHR31270:SF1">
    <property type="entry name" value="GLUTAMINYL-PEPTIDE CYCLOTRANSFERASE"/>
    <property type="match status" value="1"/>
</dbReference>
<keyword evidence="1" id="KW-0808">Transferase</keyword>
<dbReference type="SUPFAM" id="SSF50969">
    <property type="entry name" value="YVTN repeat-like/Quinoprotein amine dehydrogenase"/>
    <property type="match status" value="1"/>
</dbReference>
<reference evidence="1 2" key="1">
    <citation type="submission" date="2016-12" db="EMBL/GenBank/DDBJ databases">
        <authorList>
            <person name="Song W.-J."/>
            <person name="Kurnit D.M."/>
        </authorList>
    </citation>
    <scope>NUCLEOTIDE SEQUENCE [LARGE SCALE GENOMIC DNA]</scope>
    <source>
        <strain evidence="1 2">DSM 43162</strain>
    </source>
</reference>
<dbReference type="EMBL" id="FRDM01000008">
    <property type="protein sequence ID" value="SHN72983.1"/>
    <property type="molecule type" value="Genomic_DNA"/>
</dbReference>
<name>A0A1M7TQS6_9ACTN</name>
<dbReference type="GO" id="GO:0016603">
    <property type="term" value="F:glutaminyl-peptide cyclotransferase activity"/>
    <property type="evidence" value="ECO:0007669"/>
    <property type="project" value="InterPro"/>
</dbReference>
<dbReference type="Gene3D" id="2.130.10.10">
    <property type="entry name" value="YVTN repeat-like/Quinoprotein amine dehydrogenase"/>
    <property type="match status" value="1"/>
</dbReference>
<accession>A0A1M7TQS6</accession>
<dbReference type="PANTHER" id="PTHR31270">
    <property type="entry name" value="GLUTAMINYL-PEPTIDE CYCLOTRANSFERASE"/>
    <property type="match status" value="1"/>
</dbReference>
<dbReference type="AlphaFoldDB" id="A0A1M7TQS6"/>